<gene>
    <name evidence="1" type="ORF">CARN6_0830</name>
</gene>
<name>E6QJS6_9ZZZZ</name>
<protein>
    <submittedName>
        <fullName evidence="1">Uncharacterized protein</fullName>
    </submittedName>
</protein>
<comment type="caution">
    <text evidence="1">The sequence shown here is derived from an EMBL/GenBank/DDBJ whole genome shotgun (WGS) entry which is preliminary data.</text>
</comment>
<organism evidence="1">
    <name type="scientific">mine drainage metagenome</name>
    <dbReference type="NCBI Taxonomy" id="410659"/>
    <lineage>
        <taxon>unclassified sequences</taxon>
        <taxon>metagenomes</taxon>
        <taxon>ecological metagenomes</taxon>
    </lineage>
</organism>
<reference evidence="1" key="1">
    <citation type="submission" date="2009-10" db="EMBL/GenBank/DDBJ databases">
        <title>Diversity of trophic interactions inside an arsenic-rich microbial ecosystem.</title>
        <authorList>
            <person name="Bertin P.N."/>
            <person name="Heinrich-Salmeron A."/>
            <person name="Pelletier E."/>
            <person name="Goulhen-Chollet F."/>
            <person name="Arsene-Ploetze F."/>
            <person name="Gallien S."/>
            <person name="Calteau A."/>
            <person name="Vallenet D."/>
            <person name="Casiot C."/>
            <person name="Chane-Woon-Ming B."/>
            <person name="Giloteaux L."/>
            <person name="Barakat M."/>
            <person name="Bonnefoy V."/>
            <person name="Bruneel O."/>
            <person name="Chandler M."/>
            <person name="Cleiss J."/>
            <person name="Duran R."/>
            <person name="Elbaz-Poulichet F."/>
            <person name="Fonknechten N."/>
            <person name="Lauga B."/>
            <person name="Mornico D."/>
            <person name="Ortet P."/>
            <person name="Schaeffer C."/>
            <person name="Siguier P."/>
            <person name="Alexander Thil Smith A."/>
            <person name="Van Dorsselaer A."/>
            <person name="Weissenbach J."/>
            <person name="Medigue C."/>
            <person name="Le Paslier D."/>
        </authorList>
    </citation>
    <scope>NUCLEOTIDE SEQUENCE</scope>
</reference>
<proteinExistence type="predicted"/>
<sequence length="198" mass="22024">MKTERRVDHWQRTGRAEQSAGENVVSIVALIDIAGFLRDRLRPGSDGGVTASRWQVTGAAALSVLLCGVSLLVELATNSLGWLGCCLWRCCHERYGLRGENSREPAADLARCGAWMRQIVWPQDWAAFRFEAPAGQPFLNSPPLVRAFPLQFASPLVPGKISGTERHHGQRNLYLQYPSRDASRDPRGRSAFRDLLRA</sequence>
<accession>E6QJS6</accession>
<dbReference type="AlphaFoldDB" id="E6QJS6"/>
<dbReference type="EMBL" id="CABQ01000092">
    <property type="protein sequence ID" value="CBI07493.1"/>
    <property type="molecule type" value="Genomic_DNA"/>
</dbReference>
<evidence type="ECO:0000313" key="1">
    <source>
        <dbReference type="EMBL" id="CBI07493.1"/>
    </source>
</evidence>